<name>A0A6A4S707_SCOMX</name>
<feature type="region of interest" description="Disordered" evidence="1">
    <location>
        <begin position="50"/>
        <end position="76"/>
    </location>
</feature>
<gene>
    <name evidence="2" type="ORF">F2P81_021101</name>
</gene>
<proteinExistence type="predicted"/>
<reference evidence="2 3" key="1">
    <citation type="submission" date="2019-06" db="EMBL/GenBank/DDBJ databases">
        <title>Draft genomes of female and male turbot (Scophthalmus maximus).</title>
        <authorList>
            <person name="Xu H."/>
            <person name="Xu X.-W."/>
            <person name="Shao C."/>
            <person name="Chen S."/>
        </authorList>
    </citation>
    <scope>NUCLEOTIDE SEQUENCE [LARGE SCALE GENOMIC DNA]</scope>
    <source>
        <strain evidence="2">Ysfricsl-2016a</strain>
        <tissue evidence="2">Blood</tissue>
    </source>
</reference>
<evidence type="ECO:0000313" key="3">
    <source>
        <dbReference type="Proteomes" id="UP000438429"/>
    </source>
</evidence>
<accession>A0A6A4S707</accession>
<evidence type="ECO:0000313" key="2">
    <source>
        <dbReference type="EMBL" id="KAF0026364.1"/>
    </source>
</evidence>
<dbReference type="EMBL" id="VEVO01000019">
    <property type="protein sequence ID" value="KAF0026364.1"/>
    <property type="molecule type" value="Genomic_DNA"/>
</dbReference>
<feature type="compositionally biased region" description="Basic and acidic residues" evidence="1">
    <location>
        <begin position="51"/>
        <end position="64"/>
    </location>
</feature>
<dbReference type="AlphaFoldDB" id="A0A6A4S707"/>
<sequence length="154" mass="17162">MIRGCGGSNQPFSGKEWFWLSGFGTVCALHHKIHDLLYESSLHVLPGNKWQRSEQVDRKKKGDQEDSSGTVKSTHNGSAVLVKPYAMNHKSNVERSKWSVQVANGATGQLKYLRRNESCRTSGLGSSSGFNQMQLFVDEKELSVTEVKTTTLRC</sequence>
<evidence type="ECO:0000256" key="1">
    <source>
        <dbReference type="SAM" id="MobiDB-lite"/>
    </source>
</evidence>
<dbReference type="Proteomes" id="UP000438429">
    <property type="component" value="Unassembled WGS sequence"/>
</dbReference>
<comment type="caution">
    <text evidence="2">The sequence shown here is derived from an EMBL/GenBank/DDBJ whole genome shotgun (WGS) entry which is preliminary data.</text>
</comment>
<organism evidence="2 3">
    <name type="scientific">Scophthalmus maximus</name>
    <name type="common">Turbot</name>
    <name type="synonym">Psetta maxima</name>
    <dbReference type="NCBI Taxonomy" id="52904"/>
    <lineage>
        <taxon>Eukaryota</taxon>
        <taxon>Metazoa</taxon>
        <taxon>Chordata</taxon>
        <taxon>Craniata</taxon>
        <taxon>Vertebrata</taxon>
        <taxon>Euteleostomi</taxon>
        <taxon>Actinopterygii</taxon>
        <taxon>Neopterygii</taxon>
        <taxon>Teleostei</taxon>
        <taxon>Neoteleostei</taxon>
        <taxon>Acanthomorphata</taxon>
        <taxon>Carangaria</taxon>
        <taxon>Pleuronectiformes</taxon>
        <taxon>Pleuronectoidei</taxon>
        <taxon>Scophthalmidae</taxon>
        <taxon>Scophthalmus</taxon>
    </lineage>
</organism>
<feature type="compositionally biased region" description="Polar residues" evidence="1">
    <location>
        <begin position="67"/>
        <end position="76"/>
    </location>
</feature>
<protein>
    <submittedName>
        <fullName evidence="2">Uncharacterized protein</fullName>
    </submittedName>
</protein>